<evidence type="ECO:0000313" key="3">
    <source>
        <dbReference type="Proteomes" id="UP001152607"/>
    </source>
</evidence>
<evidence type="ECO:0000256" key="1">
    <source>
        <dbReference type="SAM" id="Phobius"/>
    </source>
</evidence>
<dbReference type="OrthoDB" id="4586224at2759"/>
<feature type="transmembrane region" description="Helical" evidence="1">
    <location>
        <begin position="170"/>
        <end position="188"/>
    </location>
</feature>
<dbReference type="EMBL" id="CAOQHR010000004">
    <property type="protein sequence ID" value="CAI6334251.1"/>
    <property type="molecule type" value="Genomic_DNA"/>
</dbReference>
<evidence type="ECO:0000313" key="2">
    <source>
        <dbReference type="EMBL" id="CAI6334251.1"/>
    </source>
</evidence>
<gene>
    <name evidence="2" type="ORF">PDIGIT_LOCUS7308</name>
</gene>
<keyword evidence="1" id="KW-1133">Transmembrane helix</keyword>
<feature type="transmembrane region" description="Helical" evidence="1">
    <location>
        <begin position="23"/>
        <end position="45"/>
    </location>
</feature>
<comment type="caution">
    <text evidence="2">The sequence shown here is derived from an EMBL/GenBank/DDBJ whole genome shotgun (WGS) entry which is preliminary data.</text>
</comment>
<feature type="transmembrane region" description="Helical" evidence="1">
    <location>
        <begin position="258"/>
        <end position="278"/>
    </location>
</feature>
<reference evidence="2" key="1">
    <citation type="submission" date="2023-01" db="EMBL/GenBank/DDBJ databases">
        <authorList>
            <person name="Van Ghelder C."/>
            <person name="Rancurel C."/>
        </authorList>
    </citation>
    <scope>NUCLEOTIDE SEQUENCE</scope>
    <source>
        <strain evidence="2">CNCM I-4278</strain>
    </source>
</reference>
<keyword evidence="3" id="KW-1185">Reference proteome</keyword>
<dbReference type="AlphaFoldDB" id="A0A9W4XQY0"/>
<keyword evidence="1" id="KW-0472">Membrane</keyword>
<dbReference type="Proteomes" id="UP001152607">
    <property type="component" value="Unassembled WGS sequence"/>
</dbReference>
<feature type="transmembrane region" description="Helical" evidence="1">
    <location>
        <begin position="132"/>
        <end position="150"/>
    </location>
</feature>
<proteinExistence type="predicted"/>
<feature type="transmembrane region" description="Helical" evidence="1">
    <location>
        <begin position="284"/>
        <end position="309"/>
    </location>
</feature>
<protein>
    <submittedName>
        <fullName evidence="2">Uncharacterized protein</fullName>
    </submittedName>
</protein>
<keyword evidence="1" id="KW-0812">Transmembrane</keyword>
<sequence length="436" mass="48415">MPSFQYTILPIQFNSQCITFPEWISLFTLCLAPLIAHIASGIPPVSYLSHTRPKWYDHLCHYNPTSIVWRYAVITDRRIRATQWSRDDLTASNAIFWTAKGWDGHEDMVVKAAQHKLRCPGLTHVQIMSVTMLKTIIVTTQGLSALYTLVASLAGVKSTNFMSHTTVDSIFLPLAILGLLRLCAAIWLTEDFVYTADGNMIVEAVHQRTRDKSIDNNPNTQVTISHSALEPFFVSPPQVRACFRSPSFWPSRIFRGTYLLIIGGIWGLSLLCIMPGIVSSDAQLTASAFSTGLFYFLFLSVSIGLYTLYFVRDQTTTTIIPCISATWYKIYTLLIMGFIVVLIVIGSIEASTIPYANSANTPSAVKTDCGFFLKEWTFVAPYSSFFGLASRAEGNAIGAQQNRSSLAVGKLSNALLEERYSIDNFTGYCIGEFGNS</sequence>
<accession>A0A9W4XQY0</accession>
<name>A0A9W4XQY0_9PLEO</name>
<feature type="transmembrane region" description="Helical" evidence="1">
    <location>
        <begin position="330"/>
        <end position="348"/>
    </location>
</feature>
<organism evidence="2 3">
    <name type="scientific">Periconia digitata</name>
    <dbReference type="NCBI Taxonomy" id="1303443"/>
    <lineage>
        <taxon>Eukaryota</taxon>
        <taxon>Fungi</taxon>
        <taxon>Dikarya</taxon>
        <taxon>Ascomycota</taxon>
        <taxon>Pezizomycotina</taxon>
        <taxon>Dothideomycetes</taxon>
        <taxon>Pleosporomycetidae</taxon>
        <taxon>Pleosporales</taxon>
        <taxon>Massarineae</taxon>
        <taxon>Periconiaceae</taxon>
        <taxon>Periconia</taxon>
    </lineage>
</organism>